<dbReference type="AlphaFoldDB" id="A0A9W8JE11"/>
<dbReference type="EMBL" id="JANBPK010000774">
    <property type="protein sequence ID" value="KAJ2932329.1"/>
    <property type="molecule type" value="Genomic_DNA"/>
</dbReference>
<evidence type="ECO:0000313" key="2">
    <source>
        <dbReference type="Proteomes" id="UP001140091"/>
    </source>
</evidence>
<gene>
    <name evidence="1" type="ORF">H1R20_g4736</name>
</gene>
<accession>A0A9W8JE11</accession>
<dbReference type="Proteomes" id="UP001140091">
    <property type="component" value="Unassembled WGS sequence"/>
</dbReference>
<protein>
    <submittedName>
        <fullName evidence="1">Uncharacterized protein</fullName>
    </submittedName>
</protein>
<keyword evidence="2" id="KW-1185">Reference proteome</keyword>
<dbReference type="OrthoDB" id="2983972at2759"/>
<proteinExistence type="predicted"/>
<feature type="non-terminal residue" evidence="1">
    <location>
        <position position="323"/>
    </location>
</feature>
<organism evidence="1 2">
    <name type="scientific">Candolleomyces eurysporus</name>
    <dbReference type="NCBI Taxonomy" id="2828524"/>
    <lineage>
        <taxon>Eukaryota</taxon>
        <taxon>Fungi</taxon>
        <taxon>Dikarya</taxon>
        <taxon>Basidiomycota</taxon>
        <taxon>Agaricomycotina</taxon>
        <taxon>Agaricomycetes</taxon>
        <taxon>Agaricomycetidae</taxon>
        <taxon>Agaricales</taxon>
        <taxon>Agaricineae</taxon>
        <taxon>Psathyrellaceae</taxon>
        <taxon>Candolleomyces</taxon>
    </lineage>
</organism>
<evidence type="ECO:0000313" key="1">
    <source>
        <dbReference type="EMBL" id="KAJ2932329.1"/>
    </source>
</evidence>
<sequence length="323" mass="36659">MDDFTGPYHVRITMPKLRSLTLGDIHELHHLIDALCLPALEDLVINGGFHQTWGYQTLMELFDRSGLTRLRSFSWHERAQEYLSYEHFGDTVSEDEDEDDFYVDDGCDTISIEQDDVDAQSVYNEQEDEEEDNSEIVSMEKLIEFLKHPALIYLEELKLYFPVSDAFLQALHGPRPTRNRVPMAMGGFSLRARQSAIMAPLMLPHLKNLVLGDAGAENCSVERFVELAKIRMVEAPNPRRVCSKLERLEIHRPLKGNSGVEFEEDLESGFRGIAEECKGSEMTKIVGKDESIGVLQGRSYTIVAPPSEMRGCSMVHEEFRSGS</sequence>
<comment type="caution">
    <text evidence="1">The sequence shown here is derived from an EMBL/GenBank/DDBJ whole genome shotgun (WGS) entry which is preliminary data.</text>
</comment>
<reference evidence="1" key="1">
    <citation type="submission" date="2022-06" db="EMBL/GenBank/DDBJ databases">
        <title>Genome Sequence of Candolleomyces eurysporus.</title>
        <authorList>
            <person name="Buettner E."/>
        </authorList>
    </citation>
    <scope>NUCLEOTIDE SEQUENCE</scope>
    <source>
        <strain evidence="1">VTCC 930004</strain>
    </source>
</reference>
<name>A0A9W8JE11_9AGAR</name>